<evidence type="ECO:0000259" key="1">
    <source>
        <dbReference type="Pfam" id="PF07969"/>
    </source>
</evidence>
<organism evidence="2 3">
    <name type="scientific">Candidatus Marsarchaeota G1 archaeon OSP_D</name>
    <dbReference type="NCBI Taxonomy" id="1978155"/>
    <lineage>
        <taxon>Archaea</taxon>
        <taxon>Candidatus Marsarchaeota</taxon>
        <taxon>Candidatus Marsarchaeota group 1</taxon>
    </lineage>
</organism>
<dbReference type="GO" id="GO:0016814">
    <property type="term" value="F:hydrolase activity, acting on carbon-nitrogen (but not peptide) bonds, in cyclic amidines"/>
    <property type="evidence" value="ECO:0007669"/>
    <property type="project" value="TreeGrafter"/>
</dbReference>
<dbReference type="AlphaFoldDB" id="A0A2R6A7C9"/>
<gene>
    <name evidence="2" type="ORF">B9Q01_08495</name>
</gene>
<dbReference type="PANTHER" id="PTHR32027:SF9">
    <property type="entry name" value="BLL3847 PROTEIN"/>
    <property type="match status" value="1"/>
</dbReference>
<evidence type="ECO:0000313" key="2">
    <source>
        <dbReference type="EMBL" id="PSN82290.1"/>
    </source>
</evidence>
<dbReference type="SUPFAM" id="SSF51556">
    <property type="entry name" value="Metallo-dependent hydrolases"/>
    <property type="match status" value="1"/>
</dbReference>
<dbReference type="InterPro" id="IPR011059">
    <property type="entry name" value="Metal-dep_hydrolase_composite"/>
</dbReference>
<comment type="caution">
    <text evidence="2">The sequence shown here is derived from an EMBL/GenBank/DDBJ whole genome shotgun (WGS) entry which is preliminary data.</text>
</comment>
<dbReference type="Gene3D" id="3.20.20.140">
    <property type="entry name" value="Metal-dependent hydrolases"/>
    <property type="match status" value="1"/>
</dbReference>
<dbReference type="Pfam" id="PF07969">
    <property type="entry name" value="Amidohydro_3"/>
    <property type="match status" value="1"/>
</dbReference>
<reference evidence="2 3" key="1">
    <citation type="submission" date="2017-04" db="EMBL/GenBank/DDBJ databases">
        <title>Novel microbial lineages endemic to geothermal iron-oxide mats fill important gaps in the evolutionary history of Archaea.</title>
        <authorList>
            <person name="Jay Z.J."/>
            <person name="Beam J.P."/>
            <person name="Dlakic M."/>
            <person name="Rusch D.B."/>
            <person name="Kozubal M.A."/>
            <person name="Inskeep W.P."/>
        </authorList>
    </citation>
    <scope>NUCLEOTIDE SEQUENCE [LARGE SCALE GENOMIC DNA]</scope>
    <source>
        <strain evidence="2">OSP_D</strain>
    </source>
</reference>
<dbReference type="InterPro" id="IPR032466">
    <property type="entry name" value="Metal_Hydrolase"/>
</dbReference>
<feature type="non-terminal residue" evidence="2">
    <location>
        <position position="1"/>
    </location>
</feature>
<feature type="domain" description="Amidohydrolase 3" evidence="1">
    <location>
        <begin position="11"/>
        <end position="126"/>
    </location>
</feature>
<dbReference type="Gene3D" id="2.30.40.10">
    <property type="entry name" value="Urease, subunit C, domain 1"/>
    <property type="match status" value="1"/>
</dbReference>
<dbReference type="InterPro" id="IPR013108">
    <property type="entry name" value="Amidohydro_3"/>
</dbReference>
<dbReference type="EMBL" id="NEXC01000085">
    <property type="protein sequence ID" value="PSN82290.1"/>
    <property type="molecule type" value="Genomic_DNA"/>
</dbReference>
<sequence length="140" mass="15604">TSITVGASDPPPIGRGITRVKELLDSGVNVCFGLDNVVDPYNPFGDFDPLKNAWLLSYLGQLNREKDFEALVKMPTYFAARVLRLNGYGLDVGCNADFNVIDAKDLREALRKGAKPKFVVKQGKIILERNTELIWHRSLP</sequence>
<accession>A0A2R6A7C9</accession>
<dbReference type="Proteomes" id="UP000240880">
    <property type="component" value="Unassembled WGS sequence"/>
</dbReference>
<name>A0A2R6A7C9_9ARCH</name>
<dbReference type="PANTHER" id="PTHR32027">
    <property type="entry name" value="CYTOSINE DEAMINASE"/>
    <property type="match status" value="1"/>
</dbReference>
<dbReference type="InterPro" id="IPR052349">
    <property type="entry name" value="Metallo-hydrolase_Enzymes"/>
</dbReference>
<proteinExistence type="predicted"/>
<protein>
    <recommendedName>
        <fullName evidence="1">Amidohydrolase 3 domain-containing protein</fullName>
    </recommendedName>
</protein>
<evidence type="ECO:0000313" key="3">
    <source>
        <dbReference type="Proteomes" id="UP000240880"/>
    </source>
</evidence>